<sequence>MKTKLIISAFFISALTPTFTHAFGNQHTWMSNKTQGVTEFVILGQGKSQLYLSCEDKGDKPIQIMFTDSNGHQTRMDTGQYLEMKFDGKEVYQISDSASRAGSSHVEIAWDNLRHEKQVTVSADGGQPVTFTLKGAASVIPEIGNNGCWTQFIL</sequence>
<feature type="signal peptide" evidence="1">
    <location>
        <begin position="1"/>
        <end position="22"/>
    </location>
</feature>
<name>A0A1S1HQD6_PROST</name>
<comment type="caution">
    <text evidence="2">The sequence shown here is derived from an EMBL/GenBank/DDBJ whole genome shotgun (WGS) entry which is preliminary data.</text>
</comment>
<organism evidence="2 3">
    <name type="scientific">Providencia stuartii</name>
    <dbReference type="NCBI Taxonomy" id="588"/>
    <lineage>
        <taxon>Bacteria</taxon>
        <taxon>Pseudomonadati</taxon>
        <taxon>Pseudomonadota</taxon>
        <taxon>Gammaproteobacteria</taxon>
        <taxon>Enterobacterales</taxon>
        <taxon>Morganellaceae</taxon>
        <taxon>Providencia</taxon>
    </lineage>
</organism>
<protein>
    <submittedName>
        <fullName evidence="2">Uncharacterized protein</fullName>
    </submittedName>
</protein>
<feature type="chain" id="PRO_5010181895" evidence="1">
    <location>
        <begin position="23"/>
        <end position="154"/>
    </location>
</feature>
<accession>A0A1S1HQD6</accession>
<evidence type="ECO:0000256" key="1">
    <source>
        <dbReference type="SAM" id="SignalP"/>
    </source>
</evidence>
<evidence type="ECO:0000313" key="3">
    <source>
        <dbReference type="Proteomes" id="UP000179588"/>
    </source>
</evidence>
<gene>
    <name evidence="2" type="ORF">A3Q29_18755</name>
</gene>
<proteinExistence type="predicted"/>
<evidence type="ECO:0000313" key="2">
    <source>
        <dbReference type="EMBL" id="OHT24247.1"/>
    </source>
</evidence>
<keyword evidence="1" id="KW-0732">Signal</keyword>
<dbReference type="EMBL" id="LVIE01000164">
    <property type="protein sequence ID" value="OHT24247.1"/>
    <property type="molecule type" value="Genomic_DNA"/>
</dbReference>
<dbReference type="AlphaFoldDB" id="A0A1S1HQD6"/>
<dbReference type="Proteomes" id="UP000179588">
    <property type="component" value="Unassembled WGS sequence"/>
</dbReference>
<reference evidence="2 3" key="1">
    <citation type="submission" date="2016-03" db="EMBL/GenBank/DDBJ databases">
        <title>Genome sequence of Providencia stuartii strain, isolated from the salivary glands of larval Lucilia sericata.</title>
        <authorList>
            <person name="Yuan Y."/>
            <person name="Zhang Y."/>
            <person name="Fu S."/>
            <person name="Crippen T.L."/>
            <person name="Visi D."/>
            <person name="Benbow M.E."/>
            <person name="Allen M."/>
            <person name="Tomberlin J.K."/>
            <person name="Sze S.-H."/>
            <person name="Tarone A.M."/>
        </authorList>
    </citation>
    <scope>NUCLEOTIDE SEQUENCE [LARGE SCALE GENOMIC DNA]</scope>
    <source>
        <strain evidence="2 3">Crippen</strain>
    </source>
</reference>
<keyword evidence="3" id="KW-1185">Reference proteome</keyword>